<accession>A0A1M6HAL0</accession>
<dbReference type="SUPFAM" id="SSF46689">
    <property type="entry name" value="Homeodomain-like"/>
    <property type="match status" value="1"/>
</dbReference>
<name>A0A1M6HAL0_9FLAO</name>
<dbReference type="Pfam" id="PF16925">
    <property type="entry name" value="TetR_C_13"/>
    <property type="match status" value="1"/>
</dbReference>
<keyword evidence="1" id="KW-0805">Transcription regulation</keyword>
<evidence type="ECO:0000259" key="5">
    <source>
        <dbReference type="PROSITE" id="PS50977"/>
    </source>
</evidence>
<dbReference type="SUPFAM" id="SSF48498">
    <property type="entry name" value="Tetracyclin repressor-like, C-terminal domain"/>
    <property type="match status" value="1"/>
</dbReference>
<feature type="DNA-binding region" description="H-T-H motif" evidence="4">
    <location>
        <begin position="31"/>
        <end position="50"/>
    </location>
</feature>
<reference evidence="7" key="1">
    <citation type="submission" date="2016-11" db="EMBL/GenBank/DDBJ databases">
        <authorList>
            <person name="Varghese N."/>
            <person name="Submissions S."/>
        </authorList>
    </citation>
    <scope>NUCLEOTIDE SEQUENCE [LARGE SCALE GENOMIC DNA]</scope>
    <source>
        <strain evidence="7">DSM 22623</strain>
    </source>
</reference>
<dbReference type="PROSITE" id="PS50977">
    <property type="entry name" value="HTH_TETR_2"/>
    <property type="match status" value="1"/>
</dbReference>
<evidence type="ECO:0000313" key="6">
    <source>
        <dbReference type="EMBL" id="SHJ19277.1"/>
    </source>
</evidence>
<protein>
    <submittedName>
        <fullName evidence="6">Transcriptional regulator, TetR family</fullName>
    </submittedName>
</protein>
<evidence type="ECO:0000313" key="7">
    <source>
        <dbReference type="Proteomes" id="UP000184432"/>
    </source>
</evidence>
<keyword evidence="2 4" id="KW-0238">DNA-binding</keyword>
<dbReference type="InterPro" id="IPR011075">
    <property type="entry name" value="TetR_C"/>
</dbReference>
<dbReference type="InterPro" id="IPR036271">
    <property type="entry name" value="Tet_transcr_reg_TetR-rel_C_sf"/>
</dbReference>
<dbReference type="OrthoDB" id="9787680at2"/>
<dbReference type="Pfam" id="PF00440">
    <property type="entry name" value="TetR_N"/>
    <property type="match status" value="1"/>
</dbReference>
<dbReference type="Gene3D" id="1.10.357.10">
    <property type="entry name" value="Tetracycline Repressor, domain 2"/>
    <property type="match status" value="1"/>
</dbReference>
<sequence>MSKTLKHETKADYLLEKGLHIIWSKGYNGTSVNDIVKAADVPKGSFYFYFDSKEDFAIKALRKYFDMQFGTALGILHDSEVSSPKQRLLNFYEHRIDVVKEELECKMGCMGCNLSNEMSEHNDNIREAILTLHNKVKNEIVAVGLEAQRLGEVEADMDVEAMVSFLEDAGKGAMTTMKEMKSAEPIDNVMKMTKLLFLK</sequence>
<dbReference type="EMBL" id="FQYP01000006">
    <property type="protein sequence ID" value="SHJ19277.1"/>
    <property type="molecule type" value="Genomic_DNA"/>
</dbReference>
<evidence type="ECO:0000256" key="4">
    <source>
        <dbReference type="PROSITE-ProRule" id="PRU00335"/>
    </source>
</evidence>
<keyword evidence="7" id="KW-1185">Reference proteome</keyword>
<gene>
    <name evidence="6" type="ORF">SAMN04488508_106176</name>
</gene>
<dbReference type="PANTHER" id="PTHR47506">
    <property type="entry name" value="TRANSCRIPTIONAL REGULATORY PROTEIN"/>
    <property type="match status" value="1"/>
</dbReference>
<organism evidence="6 7">
    <name type="scientific">Aquimarina spongiae</name>
    <dbReference type="NCBI Taxonomy" id="570521"/>
    <lineage>
        <taxon>Bacteria</taxon>
        <taxon>Pseudomonadati</taxon>
        <taxon>Bacteroidota</taxon>
        <taxon>Flavobacteriia</taxon>
        <taxon>Flavobacteriales</taxon>
        <taxon>Flavobacteriaceae</taxon>
        <taxon>Aquimarina</taxon>
    </lineage>
</organism>
<dbReference type="InterPro" id="IPR001647">
    <property type="entry name" value="HTH_TetR"/>
</dbReference>
<evidence type="ECO:0000256" key="2">
    <source>
        <dbReference type="ARBA" id="ARBA00023125"/>
    </source>
</evidence>
<dbReference type="RefSeq" id="WP_073316965.1">
    <property type="nucleotide sequence ID" value="NZ_FQYP01000006.1"/>
</dbReference>
<proteinExistence type="predicted"/>
<dbReference type="Proteomes" id="UP000184432">
    <property type="component" value="Unassembled WGS sequence"/>
</dbReference>
<dbReference type="STRING" id="570521.SAMN04488508_106176"/>
<dbReference type="AlphaFoldDB" id="A0A1M6HAL0"/>
<feature type="domain" description="HTH tetR-type" evidence="5">
    <location>
        <begin position="8"/>
        <end position="68"/>
    </location>
</feature>
<dbReference type="PANTHER" id="PTHR47506:SF6">
    <property type="entry name" value="HTH-TYPE TRANSCRIPTIONAL REPRESSOR NEMR"/>
    <property type="match status" value="1"/>
</dbReference>
<dbReference type="PRINTS" id="PR00455">
    <property type="entry name" value="HTHTETR"/>
</dbReference>
<dbReference type="GO" id="GO:0003677">
    <property type="term" value="F:DNA binding"/>
    <property type="evidence" value="ECO:0007669"/>
    <property type="project" value="UniProtKB-UniRule"/>
</dbReference>
<evidence type="ECO:0000256" key="3">
    <source>
        <dbReference type="ARBA" id="ARBA00023163"/>
    </source>
</evidence>
<dbReference type="InterPro" id="IPR009057">
    <property type="entry name" value="Homeodomain-like_sf"/>
</dbReference>
<keyword evidence="3" id="KW-0804">Transcription</keyword>
<evidence type="ECO:0000256" key="1">
    <source>
        <dbReference type="ARBA" id="ARBA00023015"/>
    </source>
</evidence>